<evidence type="ECO:0000313" key="2">
    <source>
        <dbReference type="RefSeq" id="XP_010448910.1"/>
    </source>
</evidence>
<evidence type="ECO:0000313" key="1">
    <source>
        <dbReference type="Proteomes" id="UP000694864"/>
    </source>
</evidence>
<dbReference type="RefSeq" id="XP_010448910.1">
    <property type="nucleotide sequence ID" value="XM_010450608.2"/>
</dbReference>
<organism evidence="1 2">
    <name type="scientific">Camelina sativa</name>
    <name type="common">False flax</name>
    <name type="synonym">Myagrum sativum</name>
    <dbReference type="NCBI Taxonomy" id="90675"/>
    <lineage>
        <taxon>Eukaryota</taxon>
        <taxon>Viridiplantae</taxon>
        <taxon>Streptophyta</taxon>
        <taxon>Embryophyta</taxon>
        <taxon>Tracheophyta</taxon>
        <taxon>Spermatophyta</taxon>
        <taxon>Magnoliopsida</taxon>
        <taxon>eudicotyledons</taxon>
        <taxon>Gunneridae</taxon>
        <taxon>Pentapetalae</taxon>
        <taxon>rosids</taxon>
        <taxon>malvids</taxon>
        <taxon>Brassicales</taxon>
        <taxon>Brassicaceae</taxon>
        <taxon>Camelineae</taxon>
        <taxon>Camelina</taxon>
    </lineage>
</organism>
<accession>A0ABM0V0C2</accession>
<reference evidence="2" key="2">
    <citation type="submission" date="2025-08" db="UniProtKB">
        <authorList>
            <consortium name="RefSeq"/>
        </authorList>
    </citation>
    <scope>IDENTIFICATION</scope>
    <source>
        <tissue evidence="2">Leaf</tissue>
    </source>
</reference>
<protein>
    <submittedName>
        <fullName evidence="2">Uncharacterized protein LOC104731280</fullName>
    </submittedName>
</protein>
<name>A0ABM0V0C2_CAMSA</name>
<dbReference type="Proteomes" id="UP000694864">
    <property type="component" value="Chromosome 12"/>
</dbReference>
<proteinExistence type="predicted"/>
<sequence length="166" mass="18459">MFLFPNCCEVCSSVTCPNGIGKNYLGVESFIWFQLFWFYRPRVHLLWSSKGDFSADLFVTVSAVSSVSGISASSSSRLSRLSCEAPHLLCKRSRSLLLCRCLLCLVGDLFTVYSSRLSPASHLSPASRLSRLTSGEQRLLGEIKHWKLNRGEGSSNLHHQTIGISR</sequence>
<keyword evidence="1" id="KW-1185">Reference proteome</keyword>
<gene>
    <name evidence="2" type="primary">LOC104731280</name>
</gene>
<dbReference type="GeneID" id="104731280"/>
<reference evidence="1" key="1">
    <citation type="journal article" date="2014" name="Nat. Commun.">
        <title>The emerging biofuel crop Camelina sativa retains a highly undifferentiated hexaploid genome structure.</title>
        <authorList>
            <person name="Kagale S."/>
            <person name="Koh C."/>
            <person name="Nixon J."/>
            <person name="Bollina V."/>
            <person name="Clarke W.E."/>
            <person name="Tuteja R."/>
            <person name="Spillane C."/>
            <person name="Robinson S.J."/>
            <person name="Links M.G."/>
            <person name="Clarke C."/>
            <person name="Higgins E.E."/>
            <person name="Huebert T."/>
            <person name="Sharpe A.G."/>
            <person name="Parkin I.A."/>
        </authorList>
    </citation>
    <scope>NUCLEOTIDE SEQUENCE [LARGE SCALE GENOMIC DNA]</scope>
    <source>
        <strain evidence="1">cv. DH55</strain>
    </source>
</reference>